<dbReference type="GO" id="GO:0042256">
    <property type="term" value="P:cytosolic ribosome assembly"/>
    <property type="evidence" value="ECO:0007669"/>
    <property type="project" value="UniProtKB-UniRule"/>
</dbReference>
<dbReference type="AlphaFoldDB" id="N0B789"/>
<keyword evidence="2" id="KW-0963">Cytoplasm</keyword>
<dbReference type="HAMAP" id="MF_01477">
    <property type="entry name" value="Iojap_RsfS"/>
    <property type="match status" value="1"/>
</dbReference>
<name>N0B789_9HYPH</name>
<dbReference type="InterPro" id="IPR043519">
    <property type="entry name" value="NT_sf"/>
</dbReference>
<dbReference type="STRING" id="670307.HYPDE_23603"/>
<dbReference type="GO" id="GO:0017148">
    <property type="term" value="P:negative regulation of translation"/>
    <property type="evidence" value="ECO:0007669"/>
    <property type="project" value="UniProtKB-UniRule"/>
</dbReference>
<accession>N0B789</accession>
<dbReference type="Gene3D" id="3.30.460.10">
    <property type="entry name" value="Beta Polymerase, domain 2"/>
    <property type="match status" value="1"/>
</dbReference>
<comment type="subcellular location">
    <subcellularLocation>
        <location evidence="2">Cytoplasm</location>
    </subcellularLocation>
</comment>
<keyword evidence="2" id="KW-0678">Repressor</keyword>
<evidence type="ECO:0000313" key="3">
    <source>
        <dbReference type="EMBL" id="AGK56406.1"/>
    </source>
</evidence>
<dbReference type="NCBIfam" id="TIGR00090">
    <property type="entry name" value="rsfS_iojap_ybeB"/>
    <property type="match status" value="1"/>
</dbReference>
<dbReference type="SUPFAM" id="SSF81301">
    <property type="entry name" value="Nucleotidyltransferase"/>
    <property type="match status" value="1"/>
</dbReference>
<evidence type="ECO:0000256" key="2">
    <source>
        <dbReference type="HAMAP-Rule" id="MF_01477"/>
    </source>
</evidence>
<dbReference type="GO" id="GO:0090071">
    <property type="term" value="P:negative regulation of ribosome biogenesis"/>
    <property type="evidence" value="ECO:0007669"/>
    <property type="project" value="UniProtKB-UniRule"/>
</dbReference>
<comment type="function">
    <text evidence="2">Functions as a ribosomal silencing factor. Interacts with ribosomal protein uL14 (rplN), blocking formation of intersubunit bridge B8. Prevents association of the 30S and 50S ribosomal subunits and the formation of functional ribosomes, thus repressing translation.</text>
</comment>
<dbReference type="InterPro" id="IPR004394">
    <property type="entry name" value="Iojap/RsfS/C7orf30"/>
</dbReference>
<comment type="subunit">
    <text evidence="2">Interacts with ribosomal protein uL14 (rplN).</text>
</comment>
<dbReference type="PANTHER" id="PTHR21043:SF0">
    <property type="entry name" value="MITOCHONDRIAL ASSEMBLY OF RIBOSOMAL LARGE SUBUNIT PROTEIN 1"/>
    <property type="match status" value="1"/>
</dbReference>
<proteinExistence type="inferred from homology"/>
<dbReference type="KEGG" id="hdt:HYPDE_23603"/>
<keyword evidence="2" id="KW-0810">Translation regulation</keyword>
<gene>
    <name evidence="2" type="primary">rsfS</name>
    <name evidence="3" type="ORF">HYPDE_23603</name>
</gene>
<dbReference type="eggNOG" id="COG0799">
    <property type="taxonomic scope" value="Bacteria"/>
</dbReference>
<dbReference type="Pfam" id="PF02410">
    <property type="entry name" value="RsfS"/>
    <property type="match status" value="1"/>
</dbReference>
<evidence type="ECO:0000256" key="1">
    <source>
        <dbReference type="ARBA" id="ARBA00010574"/>
    </source>
</evidence>
<dbReference type="PANTHER" id="PTHR21043">
    <property type="entry name" value="IOJAP SUPERFAMILY ORTHOLOG"/>
    <property type="match status" value="1"/>
</dbReference>
<comment type="similarity">
    <text evidence="1 2">Belongs to the Iojap/RsfS family.</text>
</comment>
<organism evidence="3 4">
    <name type="scientific">Hyphomicrobium denitrificans 1NES1</name>
    <dbReference type="NCBI Taxonomy" id="670307"/>
    <lineage>
        <taxon>Bacteria</taxon>
        <taxon>Pseudomonadati</taxon>
        <taxon>Pseudomonadota</taxon>
        <taxon>Alphaproteobacteria</taxon>
        <taxon>Hyphomicrobiales</taxon>
        <taxon>Hyphomicrobiaceae</taxon>
        <taxon>Hyphomicrobium</taxon>
    </lineage>
</organism>
<protein>
    <recommendedName>
        <fullName evidence="2">Ribosomal silencing factor RsfS</fullName>
    </recommendedName>
</protein>
<dbReference type="Proteomes" id="UP000005952">
    <property type="component" value="Chromosome"/>
</dbReference>
<sequence>MAGPSDMRDQPAKDAYRLIRTTAEDARKGSSLAQSAAKAPDSAALLEDVVHWLDDAKAEDIVSIPLKGKSALGDFMVVASGRNDRHVAAIAEQLRDKLKARGEARVRVEGLNACDWVLIDTGDVIVHVFRPEVREFYNLEKMWQADIPADASRGDSSQH</sequence>
<dbReference type="EMBL" id="CP005587">
    <property type="protein sequence ID" value="AGK56406.1"/>
    <property type="molecule type" value="Genomic_DNA"/>
</dbReference>
<dbReference type="GO" id="GO:0043023">
    <property type="term" value="F:ribosomal large subunit binding"/>
    <property type="evidence" value="ECO:0007669"/>
    <property type="project" value="TreeGrafter"/>
</dbReference>
<dbReference type="GO" id="GO:0005737">
    <property type="term" value="C:cytoplasm"/>
    <property type="evidence" value="ECO:0007669"/>
    <property type="project" value="UniProtKB-SubCell"/>
</dbReference>
<reference evidence="3 4" key="1">
    <citation type="journal article" date="2013" name="Genome Announc.">
        <title>Genome sequences for three denitrifying bacterial strains isolated from a uranium- and nitrate-contaminated subsurface environment.</title>
        <authorList>
            <person name="Venkatramanan R."/>
            <person name="Prakash O."/>
            <person name="Woyke T."/>
            <person name="Chain P."/>
            <person name="Goodwin L.A."/>
            <person name="Watson D."/>
            <person name="Brooks S."/>
            <person name="Kostka J.E."/>
            <person name="Green S.J."/>
        </authorList>
    </citation>
    <scope>NUCLEOTIDE SEQUENCE [LARGE SCALE GENOMIC DNA]</scope>
    <source>
        <strain evidence="3 4">1NES1</strain>
    </source>
</reference>
<evidence type="ECO:0000313" key="4">
    <source>
        <dbReference type="Proteomes" id="UP000005952"/>
    </source>
</evidence>
<dbReference type="HOGENOM" id="CLU_092688_6_0_5"/>
<keyword evidence="4" id="KW-1185">Reference proteome</keyword>